<feature type="domain" description="Putative DNA-binding" evidence="1">
    <location>
        <begin position="3"/>
        <end position="94"/>
    </location>
</feature>
<accession>A0A917A8B3</accession>
<protein>
    <submittedName>
        <fullName evidence="2">DUF2063 domain-containing protein</fullName>
    </submittedName>
</protein>
<evidence type="ECO:0000313" key="2">
    <source>
        <dbReference type="EMBL" id="GGE34213.1"/>
    </source>
</evidence>
<dbReference type="Gene3D" id="1.10.150.690">
    <property type="entry name" value="DUF2063"/>
    <property type="match status" value="1"/>
</dbReference>
<dbReference type="InterPro" id="IPR018640">
    <property type="entry name" value="DUF2063"/>
</dbReference>
<reference evidence="3" key="1">
    <citation type="journal article" date="2019" name="Int. J. Syst. Evol. Microbiol.">
        <title>The Global Catalogue of Microorganisms (GCM) 10K type strain sequencing project: providing services to taxonomists for standard genome sequencing and annotation.</title>
        <authorList>
            <consortium name="The Broad Institute Genomics Platform"/>
            <consortium name="The Broad Institute Genome Sequencing Center for Infectious Disease"/>
            <person name="Wu L."/>
            <person name="Ma J."/>
        </authorList>
    </citation>
    <scope>NUCLEOTIDE SEQUENCE [LARGE SCALE GENOMIC DNA]</scope>
    <source>
        <strain evidence="3">CGMCC 1.12664</strain>
    </source>
</reference>
<evidence type="ECO:0000313" key="3">
    <source>
        <dbReference type="Proteomes" id="UP000612855"/>
    </source>
</evidence>
<dbReference type="Pfam" id="PF09836">
    <property type="entry name" value="DUF2063"/>
    <property type="match status" value="1"/>
</dbReference>
<dbReference type="AlphaFoldDB" id="A0A917A8B3"/>
<dbReference type="RefSeq" id="WP_188477786.1">
    <property type="nucleotide sequence ID" value="NZ_BMFJ01000001.1"/>
</dbReference>
<dbReference type="EMBL" id="BMFJ01000001">
    <property type="protein sequence ID" value="GGE34213.1"/>
    <property type="molecule type" value="Genomic_DNA"/>
</dbReference>
<dbReference type="Proteomes" id="UP000612855">
    <property type="component" value="Unassembled WGS sequence"/>
</dbReference>
<evidence type="ECO:0000259" key="1">
    <source>
        <dbReference type="Pfam" id="PF09836"/>
    </source>
</evidence>
<name>A0A917A8B3_9RHOB</name>
<keyword evidence="3" id="KW-1185">Reference proteome</keyword>
<dbReference type="InterPro" id="IPR044922">
    <property type="entry name" value="DUF2063_N_sf"/>
</dbReference>
<comment type="caution">
    <text evidence="2">The sequence shown here is derived from an EMBL/GenBank/DDBJ whole genome shotgun (WGS) entry which is preliminary data.</text>
</comment>
<gene>
    <name evidence="2" type="ORF">GCM10011360_22580</name>
</gene>
<sequence length="245" mass="26321">MTTQGLFRSALLDPSSDMPVTLTDGAGRPAGRRFSVYRNNVAVGLTEALIDGFPACHALLGDEMFRAMAGAFLRAHPPASPVMARFGEALPEFMDAAPQLSKMRWIGDVARLECALRQSYHAADGTPLSPEDLAAIPPEALGDTRFGLVPSVRVLLSDWPVLSIRRRALDPAAPQAQPGAEDVLILRPVYDPEPHLMTRGDLPFVESLRRGATLAEAAASAGDDYDPTRLLTLLMQSHALTAPES</sequence>
<organism evidence="2 3">
    <name type="scientific">Primorskyibacter flagellatus</name>
    <dbReference type="NCBI Taxonomy" id="1387277"/>
    <lineage>
        <taxon>Bacteria</taxon>
        <taxon>Pseudomonadati</taxon>
        <taxon>Pseudomonadota</taxon>
        <taxon>Alphaproteobacteria</taxon>
        <taxon>Rhodobacterales</taxon>
        <taxon>Roseobacteraceae</taxon>
        <taxon>Primorskyibacter</taxon>
    </lineage>
</organism>
<proteinExistence type="predicted"/>